<name>D3Q4M3_STANL</name>
<evidence type="ECO:0000259" key="1">
    <source>
        <dbReference type="Pfam" id="PF00144"/>
    </source>
</evidence>
<sequence>MSELDTLADRLGARLTELIAECSTPGAVLGVYSKGEFTERGAGVLNTRTGVEVTPDAVFQIGSITKVWTAALVMRLVEAGELDLDAPVRSYLPKFRLAEESAAASITTRQLLSHTAGFEGDIFTDTGPGDDSLAKFVDLLHDAPQVFEPGELFSYNNAGYCVLGLLVETLRGKPYLQCLREDLIQPLELTHAAVDAAEAILHRAAVGHFQPDPDQPPQPAGVWALPRSLAPAGSALTMSARDLLTFARALMSDDGVLGGESIRAMRTEQVRLPVLWGNEDAWGLGLRLTLVDGVTVCGHNGDTIGQHAFLRFVPERDLAVVLLTNGGEVAAMFEELFGETLRELADVEPPALPVPGSGRIDASRYLGSYGNALMTVTVSQDDDEDVWAELVYTGADGIAVPPQRFQLLPYDGDTLVTAQPQRGVHQPRAFVGADEHGRARFLHMGRALARLPETP</sequence>
<feature type="domain" description="Beta-lactamase-related" evidence="1">
    <location>
        <begin position="15"/>
        <end position="329"/>
    </location>
</feature>
<proteinExistence type="predicted"/>
<dbReference type="OrthoDB" id="3325701at2"/>
<dbReference type="SUPFAM" id="SSF56601">
    <property type="entry name" value="beta-lactamase/transpeptidase-like"/>
    <property type="match status" value="1"/>
</dbReference>
<dbReference type="InterPro" id="IPR001466">
    <property type="entry name" value="Beta-lactam-related"/>
</dbReference>
<evidence type="ECO:0000313" key="2">
    <source>
        <dbReference type="EMBL" id="ADD40183.1"/>
    </source>
</evidence>
<accession>D3Q4M3</accession>
<dbReference type="KEGG" id="sna:Snas_0468"/>
<dbReference type="HOGENOM" id="CLU_020027_13_0_11"/>
<dbReference type="PANTHER" id="PTHR46825">
    <property type="entry name" value="D-ALANYL-D-ALANINE-CARBOXYPEPTIDASE/ENDOPEPTIDASE AMPH"/>
    <property type="match status" value="1"/>
</dbReference>
<evidence type="ECO:0000313" key="3">
    <source>
        <dbReference type="Proteomes" id="UP000000844"/>
    </source>
</evidence>
<dbReference type="Proteomes" id="UP000000844">
    <property type="component" value="Chromosome"/>
</dbReference>
<dbReference type="InterPro" id="IPR050491">
    <property type="entry name" value="AmpC-like"/>
</dbReference>
<dbReference type="PANTHER" id="PTHR46825:SF9">
    <property type="entry name" value="BETA-LACTAMASE-RELATED DOMAIN-CONTAINING PROTEIN"/>
    <property type="match status" value="1"/>
</dbReference>
<organism evidence="2 3">
    <name type="scientific">Stackebrandtia nassauensis (strain DSM 44728 / CIP 108903 / NRRL B-16338 / NBRC 102104 / LLR-40K-21)</name>
    <dbReference type="NCBI Taxonomy" id="446470"/>
    <lineage>
        <taxon>Bacteria</taxon>
        <taxon>Bacillati</taxon>
        <taxon>Actinomycetota</taxon>
        <taxon>Actinomycetes</taxon>
        <taxon>Glycomycetales</taxon>
        <taxon>Glycomycetaceae</taxon>
        <taxon>Stackebrandtia</taxon>
    </lineage>
</organism>
<protein>
    <submittedName>
        <fullName evidence="2">Beta-lactamase</fullName>
    </submittedName>
</protein>
<reference evidence="2 3" key="1">
    <citation type="journal article" date="2009" name="Stand. Genomic Sci.">
        <title>Complete genome sequence of Stackebrandtia nassauensis type strain (LLR-40K-21).</title>
        <authorList>
            <person name="Munk C."/>
            <person name="Lapidus A."/>
            <person name="Copeland A."/>
            <person name="Jando M."/>
            <person name="Mayilraj S."/>
            <person name="Glavina Del Rio T."/>
            <person name="Nolan M."/>
            <person name="Chen F."/>
            <person name="Lucas S."/>
            <person name="Tice H."/>
            <person name="Cheng J.F."/>
            <person name="Han C."/>
            <person name="Detter J.C."/>
            <person name="Bruce D."/>
            <person name="Goodwin L."/>
            <person name="Chain P."/>
            <person name="Pitluck S."/>
            <person name="Goker M."/>
            <person name="Ovchinikova G."/>
            <person name="Pati A."/>
            <person name="Ivanova N."/>
            <person name="Mavromatis K."/>
            <person name="Chen A."/>
            <person name="Palaniappan K."/>
            <person name="Land M."/>
            <person name="Hauser L."/>
            <person name="Chang Y.J."/>
            <person name="Jeffries C.D."/>
            <person name="Bristow J."/>
            <person name="Eisen J.A."/>
            <person name="Markowitz V."/>
            <person name="Hugenholtz P."/>
            <person name="Kyrpides N.C."/>
            <person name="Klenk H.P."/>
        </authorList>
    </citation>
    <scope>NUCLEOTIDE SEQUENCE [LARGE SCALE GENOMIC DNA]</scope>
    <source>
        <strain evidence="3">DSM 44728 / CIP 108903 / NRRL B-16338 / NBRC 102104 / LLR-40K-21</strain>
    </source>
</reference>
<dbReference type="RefSeq" id="WP_013015754.1">
    <property type="nucleotide sequence ID" value="NC_013947.1"/>
</dbReference>
<dbReference type="AlphaFoldDB" id="D3Q4M3"/>
<dbReference type="eggNOG" id="COG1680">
    <property type="taxonomic scope" value="Bacteria"/>
</dbReference>
<dbReference type="Gene3D" id="3.40.710.10">
    <property type="entry name" value="DD-peptidase/beta-lactamase superfamily"/>
    <property type="match status" value="1"/>
</dbReference>
<dbReference type="Pfam" id="PF00144">
    <property type="entry name" value="Beta-lactamase"/>
    <property type="match status" value="1"/>
</dbReference>
<gene>
    <name evidence="2" type="ordered locus">Snas_0468</name>
</gene>
<dbReference type="InterPro" id="IPR012338">
    <property type="entry name" value="Beta-lactam/transpept-like"/>
</dbReference>
<keyword evidence="3" id="KW-1185">Reference proteome</keyword>
<dbReference type="EMBL" id="CP001778">
    <property type="protein sequence ID" value="ADD40183.1"/>
    <property type="molecule type" value="Genomic_DNA"/>
</dbReference>
<dbReference type="STRING" id="446470.Snas_0468"/>